<dbReference type="GeneID" id="63917617"/>
<accession>A0A074WTU0</accession>
<proteinExistence type="predicted"/>
<sequence length="343" mass="37393">MPPKLPLRRPHLDKKELPEIAAKPSWMSRAGVFASFSFSDDDEEEKEKDDDDDDHDISPPAPMVERSPTRTTAREEEEAPTPVVPGWAHAGPQVPTMDSYAPGPSVSAPALFTGSSNFSSMPLGPGAASESFDRVFWNQALEYDPMLAYEQVDMQASNIVNGAVNEIQQLSSLPPLISTSRPHQVPVDGLRPEQMRFWQIATHGYGSACPQPCPTHTFPDIGQNSPYARLLLADLDPVIGSAPPAMSQPQARTWNTGSSGNMWEAPVSFAQQAPTSAAMPVNNQVVNYYGSDIAGPSNNHLPAPTPLMHRQELQQSPVVTGFEPPGSLAYERSRKRRLDVISM</sequence>
<dbReference type="AlphaFoldDB" id="A0A074WTU0"/>
<feature type="compositionally biased region" description="Acidic residues" evidence="1">
    <location>
        <begin position="39"/>
        <end position="55"/>
    </location>
</feature>
<dbReference type="Proteomes" id="UP000030672">
    <property type="component" value="Unassembled WGS sequence"/>
</dbReference>
<evidence type="ECO:0000256" key="1">
    <source>
        <dbReference type="SAM" id="MobiDB-lite"/>
    </source>
</evidence>
<keyword evidence="3" id="KW-1185">Reference proteome</keyword>
<gene>
    <name evidence="2" type="ORF">M437DRAFT_63385</name>
</gene>
<dbReference type="RefSeq" id="XP_040882864.1">
    <property type="nucleotide sequence ID" value="XM_041024244.1"/>
</dbReference>
<organism evidence="2 3">
    <name type="scientific">Aureobasidium melanogenum (strain CBS 110374)</name>
    <name type="common">Aureobasidium pullulans var. melanogenum</name>
    <dbReference type="NCBI Taxonomy" id="1043003"/>
    <lineage>
        <taxon>Eukaryota</taxon>
        <taxon>Fungi</taxon>
        <taxon>Dikarya</taxon>
        <taxon>Ascomycota</taxon>
        <taxon>Pezizomycotina</taxon>
        <taxon>Dothideomycetes</taxon>
        <taxon>Dothideomycetidae</taxon>
        <taxon>Dothideales</taxon>
        <taxon>Saccotheciaceae</taxon>
        <taxon>Aureobasidium</taxon>
    </lineage>
</organism>
<name>A0A074WTU0_AURM1</name>
<feature type="compositionally biased region" description="Basic residues" evidence="1">
    <location>
        <begin position="1"/>
        <end position="12"/>
    </location>
</feature>
<dbReference type="HOGENOM" id="CLU_808882_0_0_1"/>
<feature type="region of interest" description="Disordered" evidence="1">
    <location>
        <begin position="1"/>
        <end position="88"/>
    </location>
</feature>
<evidence type="ECO:0000313" key="2">
    <source>
        <dbReference type="EMBL" id="KEQ65841.1"/>
    </source>
</evidence>
<evidence type="ECO:0000313" key="3">
    <source>
        <dbReference type="Proteomes" id="UP000030672"/>
    </source>
</evidence>
<dbReference type="EMBL" id="KL584826">
    <property type="protein sequence ID" value="KEQ65841.1"/>
    <property type="molecule type" value="Genomic_DNA"/>
</dbReference>
<protein>
    <submittedName>
        <fullName evidence="2">Uncharacterized protein</fullName>
    </submittedName>
</protein>
<reference evidence="2 3" key="1">
    <citation type="journal article" date="2014" name="BMC Genomics">
        <title>Genome sequencing of four Aureobasidium pullulans varieties: biotechnological potential, stress tolerance, and description of new species.</title>
        <authorList>
            <person name="Gostin Ar C."/>
            <person name="Ohm R.A."/>
            <person name="Kogej T."/>
            <person name="Sonjak S."/>
            <person name="Turk M."/>
            <person name="Zajc J."/>
            <person name="Zalar P."/>
            <person name="Grube M."/>
            <person name="Sun H."/>
            <person name="Han J."/>
            <person name="Sharma A."/>
            <person name="Chiniquy J."/>
            <person name="Ngan C.Y."/>
            <person name="Lipzen A."/>
            <person name="Barry K."/>
            <person name="Grigoriev I.V."/>
            <person name="Gunde-Cimerman N."/>
        </authorList>
    </citation>
    <scope>NUCLEOTIDE SEQUENCE [LARGE SCALE GENOMIC DNA]</scope>
    <source>
        <strain evidence="2 3">CBS 110374</strain>
    </source>
</reference>